<evidence type="ECO:0000259" key="1">
    <source>
        <dbReference type="Pfam" id="PF10551"/>
    </source>
</evidence>
<evidence type="ECO:0000313" key="3">
    <source>
        <dbReference type="Proteomes" id="UP000826656"/>
    </source>
</evidence>
<protein>
    <recommendedName>
        <fullName evidence="1">MULE transposase domain-containing protein</fullName>
    </recommendedName>
</protein>
<keyword evidence="3" id="KW-1185">Reference proteome</keyword>
<gene>
    <name evidence="2" type="ORF">KY290_025620</name>
</gene>
<organism evidence="2 3">
    <name type="scientific">Solanum tuberosum</name>
    <name type="common">Potato</name>
    <dbReference type="NCBI Taxonomy" id="4113"/>
    <lineage>
        <taxon>Eukaryota</taxon>
        <taxon>Viridiplantae</taxon>
        <taxon>Streptophyta</taxon>
        <taxon>Embryophyta</taxon>
        <taxon>Tracheophyta</taxon>
        <taxon>Spermatophyta</taxon>
        <taxon>Magnoliopsida</taxon>
        <taxon>eudicotyledons</taxon>
        <taxon>Gunneridae</taxon>
        <taxon>Pentapetalae</taxon>
        <taxon>asterids</taxon>
        <taxon>lamiids</taxon>
        <taxon>Solanales</taxon>
        <taxon>Solanaceae</taxon>
        <taxon>Solanoideae</taxon>
        <taxon>Solaneae</taxon>
        <taxon>Solanum</taxon>
    </lineage>
</organism>
<sequence length="152" mass="17021">MGDHVAEFNRILDYKDVLLQTNPGSTCVVKLMASESENGMKQIHSFYICFDAMKKGFQQGCRRYIGLDGCFLKGICKGQLLVVVAKDANNQMYPITWVVIGTECKLTWKWFMTILQDDLNLGDGSQITIISDMQKGLIVAANEVFPECEHGS</sequence>
<dbReference type="Proteomes" id="UP000826656">
    <property type="component" value="Unassembled WGS sequence"/>
</dbReference>
<dbReference type="Pfam" id="PF10551">
    <property type="entry name" value="MULE"/>
    <property type="match status" value="1"/>
</dbReference>
<feature type="domain" description="MULE transposase" evidence="1">
    <location>
        <begin position="65"/>
        <end position="150"/>
    </location>
</feature>
<comment type="caution">
    <text evidence="2">The sequence shown here is derived from an EMBL/GenBank/DDBJ whole genome shotgun (WGS) entry which is preliminary data.</text>
</comment>
<accession>A0ABQ7UX83</accession>
<dbReference type="InterPro" id="IPR018289">
    <property type="entry name" value="MULE_transposase_dom"/>
</dbReference>
<evidence type="ECO:0000313" key="2">
    <source>
        <dbReference type="EMBL" id="KAH0755350.1"/>
    </source>
</evidence>
<dbReference type="EMBL" id="JAIVGD010000018">
    <property type="protein sequence ID" value="KAH0755350.1"/>
    <property type="molecule type" value="Genomic_DNA"/>
</dbReference>
<dbReference type="PANTHER" id="PTHR31973:SF197">
    <property type="entry name" value="SWIM-TYPE DOMAIN-CONTAINING PROTEIN"/>
    <property type="match status" value="1"/>
</dbReference>
<dbReference type="PANTHER" id="PTHR31973">
    <property type="entry name" value="POLYPROTEIN, PUTATIVE-RELATED"/>
    <property type="match status" value="1"/>
</dbReference>
<reference evidence="2 3" key="1">
    <citation type="journal article" date="2021" name="bioRxiv">
        <title>Chromosome-scale and haplotype-resolved genome assembly of a tetraploid potato cultivar.</title>
        <authorList>
            <person name="Sun H."/>
            <person name="Jiao W.-B."/>
            <person name="Krause K."/>
            <person name="Campoy J.A."/>
            <person name="Goel M."/>
            <person name="Folz-Donahue K."/>
            <person name="Kukat C."/>
            <person name="Huettel B."/>
            <person name="Schneeberger K."/>
        </authorList>
    </citation>
    <scope>NUCLEOTIDE SEQUENCE [LARGE SCALE GENOMIC DNA]</scope>
    <source>
        <strain evidence="2">SolTubOtavaFocal</strain>
        <tissue evidence="2">Leaves</tissue>
    </source>
</reference>
<proteinExistence type="predicted"/>
<name>A0ABQ7UX83_SOLTU</name>